<evidence type="ECO:0000313" key="3">
    <source>
        <dbReference type="EMBL" id="EZG56899.1"/>
    </source>
</evidence>
<dbReference type="OrthoDB" id="3341596at2759"/>
<dbReference type="SUPFAM" id="SSF57756">
    <property type="entry name" value="Retrovirus zinc finger-like domains"/>
    <property type="match status" value="1"/>
</dbReference>
<dbReference type="EMBL" id="AFNH02000750">
    <property type="protein sequence ID" value="EZG56899.1"/>
    <property type="molecule type" value="Genomic_DNA"/>
</dbReference>
<dbReference type="GeneID" id="22913536"/>
<feature type="domain" description="CCHC-type" evidence="2">
    <location>
        <begin position="168"/>
        <end position="184"/>
    </location>
</feature>
<dbReference type="PROSITE" id="PS50158">
    <property type="entry name" value="ZF_CCHC"/>
    <property type="match status" value="1"/>
</dbReference>
<sequence>MPATIRARLNGCRRGPGVAVQRFLSGVARSLYPDSTLLSRCFRSCVYPPPEEVPALHDLLPTRLQVLYGTRITIPGMLLQQSILIAAADNRWAKEFHFECRKGDGTVIEVLHKLAPLSERARPVFAAMKWPVREQDSDTSGDGARLNKCGSCGMRSHREKDRPHGKDRCANCGRKGHWARMCPRHYLTDEDSGLKAFAEVGEGKAVLNVRGARTRTDYLKAVQKFVDKELSADKKKKDQPAPGEDVGMPVAAVEKVVHSEGPGGAKCCHELTEDMTLGPRVAGTVTGGSSNGRNFR</sequence>
<reference evidence="3" key="1">
    <citation type="submission" date="2013-12" db="EMBL/GenBank/DDBJ databases">
        <authorList>
            <person name="Omoto C.K."/>
            <person name="Sibley D."/>
            <person name="Venepally P."/>
            <person name="Hadjithomas M."/>
            <person name="Karamycheva S."/>
            <person name="Brunk B."/>
            <person name="Roos D."/>
            <person name="Caler E."/>
            <person name="Lorenzi H."/>
        </authorList>
    </citation>
    <scope>NUCLEOTIDE SEQUENCE</scope>
</reference>
<keyword evidence="1" id="KW-0863">Zinc-finger</keyword>
<keyword evidence="1" id="KW-0862">Zinc</keyword>
<keyword evidence="1" id="KW-0479">Metal-binding</keyword>
<dbReference type="GO" id="GO:0003676">
    <property type="term" value="F:nucleic acid binding"/>
    <property type="evidence" value="ECO:0007669"/>
    <property type="project" value="InterPro"/>
</dbReference>
<organism evidence="3 4">
    <name type="scientific">Gregarina niphandrodes</name>
    <name type="common">Septate eugregarine</name>
    <dbReference type="NCBI Taxonomy" id="110365"/>
    <lineage>
        <taxon>Eukaryota</taxon>
        <taxon>Sar</taxon>
        <taxon>Alveolata</taxon>
        <taxon>Apicomplexa</taxon>
        <taxon>Conoidasida</taxon>
        <taxon>Gregarinasina</taxon>
        <taxon>Eugregarinorida</taxon>
        <taxon>Gregarinidae</taxon>
        <taxon>Gregarina</taxon>
    </lineage>
</organism>
<gene>
    <name evidence="3" type="ORF">GNI_100010</name>
</gene>
<dbReference type="Pfam" id="PF00098">
    <property type="entry name" value="zf-CCHC"/>
    <property type="match status" value="1"/>
</dbReference>
<dbReference type="SMART" id="SM00343">
    <property type="entry name" value="ZnF_C2HC"/>
    <property type="match status" value="1"/>
</dbReference>
<dbReference type="Proteomes" id="UP000019763">
    <property type="component" value="Unassembled WGS sequence"/>
</dbReference>
<dbReference type="InterPro" id="IPR036875">
    <property type="entry name" value="Znf_CCHC_sf"/>
</dbReference>
<dbReference type="InterPro" id="IPR001878">
    <property type="entry name" value="Znf_CCHC"/>
</dbReference>
<proteinExistence type="predicted"/>
<accession>A0A023B4X4</accession>
<name>A0A023B4X4_GRENI</name>
<dbReference type="AlphaFoldDB" id="A0A023B4X4"/>
<dbReference type="Gene3D" id="4.10.60.10">
    <property type="entry name" value="Zinc finger, CCHC-type"/>
    <property type="match status" value="1"/>
</dbReference>
<dbReference type="RefSeq" id="XP_011131119.1">
    <property type="nucleotide sequence ID" value="XM_011132817.1"/>
</dbReference>
<comment type="caution">
    <text evidence="3">The sequence shown here is derived from an EMBL/GenBank/DDBJ whole genome shotgun (WGS) entry which is preliminary data.</text>
</comment>
<protein>
    <submittedName>
        <fullName evidence="3">Zinc knuckle protein</fullName>
    </submittedName>
</protein>
<evidence type="ECO:0000259" key="2">
    <source>
        <dbReference type="PROSITE" id="PS50158"/>
    </source>
</evidence>
<evidence type="ECO:0000256" key="1">
    <source>
        <dbReference type="PROSITE-ProRule" id="PRU00047"/>
    </source>
</evidence>
<dbReference type="VEuPathDB" id="CryptoDB:GNI_100010"/>
<dbReference type="GO" id="GO:0008270">
    <property type="term" value="F:zinc ion binding"/>
    <property type="evidence" value="ECO:0007669"/>
    <property type="project" value="UniProtKB-KW"/>
</dbReference>
<evidence type="ECO:0000313" key="4">
    <source>
        <dbReference type="Proteomes" id="UP000019763"/>
    </source>
</evidence>
<keyword evidence="4" id="KW-1185">Reference proteome</keyword>